<evidence type="ECO:0000313" key="1">
    <source>
        <dbReference type="EMBL" id="GAO29643.1"/>
    </source>
</evidence>
<keyword evidence="2" id="KW-1185">Reference proteome</keyword>
<evidence type="ECO:0000313" key="2">
    <source>
        <dbReference type="Proteomes" id="UP000032900"/>
    </source>
</evidence>
<dbReference type="AlphaFoldDB" id="A0A0E9LWF8"/>
<protein>
    <submittedName>
        <fullName evidence="1">Uncharacterized protein</fullName>
    </submittedName>
</protein>
<comment type="caution">
    <text evidence="1">The sequence shown here is derived from an EMBL/GenBank/DDBJ whole genome shotgun (WGS) entry which is preliminary data.</text>
</comment>
<proteinExistence type="predicted"/>
<gene>
    <name evidence="1" type="ORF">JCM15548_11854</name>
</gene>
<dbReference type="EMBL" id="BAZW01000011">
    <property type="protein sequence ID" value="GAO29643.1"/>
    <property type="molecule type" value="Genomic_DNA"/>
</dbReference>
<dbReference type="OrthoDB" id="9765957at2"/>
<dbReference type="STRING" id="1236989.JCM15548_11854"/>
<reference evidence="1 2" key="1">
    <citation type="journal article" date="2015" name="Microbes Environ.">
        <title>Distribution and evolution of nitrogen fixation genes in the phylum bacteroidetes.</title>
        <authorList>
            <person name="Inoue J."/>
            <person name="Oshima K."/>
            <person name="Suda W."/>
            <person name="Sakamoto M."/>
            <person name="Iino T."/>
            <person name="Noda S."/>
            <person name="Hongoh Y."/>
            <person name="Hattori M."/>
            <person name="Ohkuma M."/>
        </authorList>
    </citation>
    <scope>NUCLEOTIDE SEQUENCE [LARGE SCALE GENOMIC DNA]</scope>
    <source>
        <strain evidence="1">JCM 15548</strain>
    </source>
</reference>
<name>A0A0E9LWF8_9BACT</name>
<accession>A0A0E9LWF8</accession>
<organism evidence="1 2">
    <name type="scientific">Geofilum rubicundum JCM 15548</name>
    <dbReference type="NCBI Taxonomy" id="1236989"/>
    <lineage>
        <taxon>Bacteria</taxon>
        <taxon>Pseudomonadati</taxon>
        <taxon>Bacteroidota</taxon>
        <taxon>Bacteroidia</taxon>
        <taxon>Marinilabiliales</taxon>
        <taxon>Marinilabiliaceae</taxon>
        <taxon>Geofilum</taxon>
    </lineage>
</organism>
<dbReference type="Proteomes" id="UP000032900">
    <property type="component" value="Unassembled WGS sequence"/>
</dbReference>
<dbReference type="RefSeq" id="WP_062124073.1">
    <property type="nucleotide sequence ID" value="NZ_BAZW01000011.1"/>
</dbReference>
<sequence length="83" mass="9070">MHEITHTYGVGTSSNWAYPFVQNSIFVGSNAVAKIQEFDGSSATISTGGSHFWPYGLNYNSKWSTANGDKHAQIVWAMVQDGL</sequence>